<evidence type="ECO:0000313" key="2">
    <source>
        <dbReference type="EMBL" id="AWT58908.1"/>
    </source>
</evidence>
<evidence type="ECO:0000313" key="3">
    <source>
        <dbReference type="Proteomes" id="UP000247465"/>
    </source>
</evidence>
<dbReference type="KEGG" id="mtar:DF168_00080"/>
<dbReference type="EMBL" id="CP029803">
    <property type="protein sequence ID" value="AWT58908.1"/>
    <property type="molecule type" value="Genomic_DNA"/>
</dbReference>
<name>A0A2Z4ADE2_9BACT</name>
<accession>A0A2Z4ADE2</accession>
<proteinExistence type="predicted"/>
<feature type="domain" description="Tll0287-like" evidence="1">
    <location>
        <begin position="71"/>
        <end position="190"/>
    </location>
</feature>
<evidence type="ECO:0000259" key="1">
    <source>
        <dbReference type="Pfam" id="PF11845"/>
    </source>
</evidence>
<organism evidence="2 3">
    <name type="scientific">Candidatus Moanibacter tarae</name>
    <dbReference type="NCBI Taxonomy" id="2200854"/>
    <lineage>
        <taxon>Bacteria</taxon>
        <taxon>Pseudomonadati</taxon>
        <taxon>Verrucomicrobiota</taxon>
        <taxon>Opitutia</taxon>
        <taxon>Puniceicoccales</taxon>
        <taxon>Puniceicoccales incertae sedis</taxon>
        <taxon>Candidatus Moanibacter</taxon>
    </lineage>
</organism>
<dbReference type="Pfam" id="PF11845">
    <property type="entry name" value="Tll0287-like"/>
    <property type="match status" value="1"/>
</dbReference>
<protein>
    <recommendedName>
        <fullName evidence="1">Tll0287-like domain-containing protein</fullName>
    </recommendedName>
</protein>
<gene>
    <name evidence="2" type="ORF">DF168_00080</name>
</gene>
<dbReference type="InterPro" id="IPR021796">
    <property type="entry name" value="Tll0287-like_dom"/>
</dbReference>
<dbReference type="Proteomes" id="UP000247465">
    <property type="component" value="Chromosome"/>
</dbReference>
<reference evidence="2 3" key="1">
    <citation type="submission" date="2018-06" db="EMBL/GenBank/DDBJ databases">
        <title>Draft Genome Sequence of a Novel Marine Bacterium Related to the Verrucomicrobia.</title>
        <authorList>
            <person name="Vosseberg J."/>
            <person name="Martijn J."/>
            <person name="Ettema T.J.G."/>
        </authorList>
    </citation>
    <scope>NUCLEOTIDE SEQUENCE [LARGE SCALE GENOMIC DNA]</scope>
    <source>
        <strain evidence="2">TARA_B100001123</strain>
    </source>
</reference>
<sequence>MRKTIVISIAVTLCFVVLIIVNAPPEDSALDAARPIPISKVFEVLEAENDTVRKLWTEEIVGAGQKRGLEFNKSWRNPELEAGPLPALFLRETAESLRRSPLRLYLFLGSDFPINDANQFTGLQNSRFAEIRETGEPQFFYDDDTSFQIAMFPDVAVAETCVRCHNKEPETTKSDWKLGDIMGASTWSYPASSVSLDEAISMVQALRIGFRESYDQYIEKVATFANPPKVGKNWPTDGYYLPSTDVFIAKVGERASPITLQTIIEFQRGME</sequence>
<dbReference type="AlphaFoldDB" id="A0A2Z4ADE2"/>